<dbReference type="AlphaFoldDB" id="A0AA97AHL2"/>
<organism evidence="1">
    <name type="scientific">Leptolyngbya sp. NK1-12</name>
    <dbReference type="NCBI Taxonomy" id="2547451"/>
    <lineage>
        <taxon>Bacteria</taxon>
        <taxon>Bacillati</taxon>
        <taxon>Cyanobacteriota</taxon>
        <taxon>Cyanophyceae</taxon>
        <taxon>Leptolyngbyales</taxon>
        <taxon>Leptolyngbyaceae</taxon>
        <taxon>Leptolyngbya group</taxon>
        <taxon>Leptolyngbya</taxon>
    </lineage>
</organism>
<evidence type="ECO:0000313" key="1">
    <source>
        <dbReference type="EMBL" id="WNZ25605.1"/>
    </source>
</evidence>
<gene>
    <name evidence="1" type="ORF">HJG54_24045</name>
</gene>
<sequence length="282" mass="30644">MQFEETKKPSSKNSFAKGWAVRSTLALTLVTALLTGCETPERQAATPGQTNVTTEDVAEDTNRYIGQIVTIRSEPIDKIGPSTFTLEDQQFFGSEPVLVVNASGRPFVLPEDGVDIQATGEVRNFVIADVNREYNLDLDANAYTEYENRPAIIAQSLAVAPEPGELTSNPQQYYGQQLAVTGEIEEIQGANAFTLDEDQLIGGQELLVIRANPATANQPTIEDGETVAVTGTLRPFVVAELEREYGFSWDTGIQQQLEAEYTNRPVLVADGVYPSAIPDGAL</sequence>
<dbReference type="EMBL" id="CP053586">
    <property type="protein sequence ID" value="WNZ25605.1"/>
    <property type="molecule type" value="Genomic_DNA"/>
</dbReference>
<reference evidence="1" key="1">
    <citation type="submission" date="2020-05" db="EMBL/GenBank/DDBJ databases">
        <authorList>
            <person name="Zhu T."/>
            <person name="Keshari N."/>
            <person name="Lu X."/>
        </authorList>
    </citation>
    <scope>NUCLEOTIDE SEQUENCE</scope>
    <source>
        <strain evidence="1">NK1-12</strain>
    </source>
</reference>
<name>A0AA97AHL2_9CYAN</name>
<proteinExistence type="predicted"/>
<dbReference type="RefSeq" id="WP_316431759.1">
    <property type="nucleotide sequence ID" value="NZ_CP053586.1"/>
</dbReference>
<protein>
    <submittedName>
        <fullName evidence="1">Uncharacterized protein</fullName>
    </submittedName>
</protein>
<accession>A0AA97AHL2</accession>